<dbReference type="GO" id="GO:0016763">
    <property type="term" value="F:pentosyltransferase activity"/>
    <property type="evidence" value="ECO:0007669"/>
    <property type="project" value="TreeGrafter"/>
</dbReference>
<feature type="transmembrane region" description="Helical" evidence="8">
    <location>
        <begin position="137"/>
        <end position="155"/>
    </location>
</feature>
<evidence type="ECO:0000313" key="10">
    <source>
        <dbReference type="EMBL" id="KKU22730.1"/>
    </source>
</evidence>
<evidence type="ECO:0000256" key="6">
    <source>
        <dbReference type="ARBA" id="ARBA00022989"/>
    </source>
</evidence>
<keyword evidence="7 8" id="KW-0472">Membrane</keyword>
<evidence type="ECO:0000256" key="1">
    <source>
        <dbReference type="ARBA" id="ARBA00004651"/>
    </source>
</evidence>
<keyword evidence="4" id="KW-0808">Transferase</keyword>
<evidence type="ECO:0000256" key="8">
    <source>
        <dbReference type="SAM" id="Phobius"/>
    </source>
</evidence>
<dbReference type="AlphaFoldDB" id="A0A0G1RPA7"/>
<evidence type="ECO:0000256" key="3">
    <source>
        <dbReference type="ARBA" id="ARBA00022676"/>
    </source>
</evidence>
<evidence type="ECO:0000256" key="2">
    <source>
        <dbReference type="ARBA" id="ARBA00022475"/>
    </source>
</evidence>
<dbReference type="GO" id="GO:0005886">
    <property type="term" value="C:plasma membrane"/>
    <property type="evidence" value="ECO:0007669"/>
    <property type="project" value="UniProtKB-SubCell"/>
</dbReference>
<dbReference type="Proteomes" id="UP000034643">
    <property type="component" value="Unassembled WGS sequence"/>
</dbReference>
<evidence type="ECO:0000259" key="9">
    <source>
        <dbReference type="Pfam" id="PF13231"/>
    </source>
</evidence>
<organism evidence="10 11">
    <name type="scientific">Candidatus Woesebacteria bacterium GW2011_GWF1_46_13</name>
    <dbReference type="NCBI Taxonomy" id="1618602"/>
    <lineage>
        <taxon>Bacteria</taxon>
        <taxon>Candidatus Woeseibacteriota</taxon>
    </lineage>
</organism>
<name>A0A0G1RPA7_9BACT</name>
<dbReference type="GO" id="GO:0009103">
    <property type="term" value="P:lipopolysaccharide biosynthetic process"/>
    <property type="evidence" value="ECO:0007669"/>
    <property type="project" value="UniProtKB-ARBA"/>
</dbReference>
<dbReference type="Pfam" id="PF13231">
    <property type="entry name" value="PMT_2"/>
    <property type="match status" value="1"/>
</dbReference>
<dbReference type="PANTHER" id="PTHR33908">
    <property type="entry name" value="MANNOSYLTRANSFERASE YKCB-RELATED"/>
    <property type="match status" value="1"/>
</dbReference>
<reference evidence="10 11" key="1">
    <citation type="journal article" date="2015" name="Nature">
        <title>rRNA introns, odd ribosomes, and small enigmatic genomes across a large radiation of phyla.</title>
        <authorList>
            <person name="Brown C.T."/>
            <person name="Hug L.A."/>
            <person name="Thomas B.C."/>
            <person name="Sharon I."/>
            <person name="Castelle C.J."/>
            <person name="Singh A."/>
            <person name="Wilkins M.J."/>
            <person name="Williams K.H."/>
            <person name="Banfield J.F."/>
        </authorList>
    </citation>
    <scope>NUCLEOTIDE SEQUENCE [LARGE SCALE GENOMIC DNA]</scope>
</reference>
<feature type="transmembrane region" description="Helical" evidence="8">
    <location>
        <begin position="78"/>
        <end position="104"/>
    </location>
</feature>
<keyword evidence="2" id="KW-1003">Cell membrane</keyword>
<keyword evidence="5 8" id="KW-0812">Transmembrane</keyword>
<dbReference type="PANTHER" id="PTHR33908:SF11">
    <property type="entry name" value="MEMBRANE PROTEIN"/>
    <property type="match status" value="1"/>
</dbReference>
<proteinExistence type="predicted"/>
<comment type="caution">
    <text evidence="10">The sequence shown here is derived from an EMBL/GenBank/DDBJ whole genome shotgun (WGS) entry which is preliminary data.</text>
</comment>
<evidence type="ECO:0000256" key="4">
    <source>
        <dbReference type="ARBA" id="ARBA00022679"/>
    </source>
</evidence>
<dbReference type="EMBL" id="LCLV01000022">
    <property type="protein sequence ID" value="KKU22730.1"/>
    <property type="molecule type" value="Genomic_DNA"/>
</dbReference>
<dbReference type="InterPro" id="IPR050297">
    <property type="entry name" value="LipidA_mod_glycosyltrf_83"/>
</dbReference>
<accession>A0A0G1RPA7</accession>
<feature type="non-terminal residue" evidence="10">
    <location>
        <position position="173"/>
    </location>
</feature>
<dbReference type="InterPro" id="IPR038731">
    <property type="entry name" value="RgtA/B/C-like"/>
</dbReference>
<sequence>MTPKKILFLILVLASFLRLWGIAKVPVSLFGDELDVGYHAYSILKTGKDYSGNPWPLHFQSLAEWRTPLYLYSAVPSVAIWGISPLGVRLPAAIFGILGVLAFYLLVKEIFKDEKVALVSAGVLAFSPWHVQYSRAGFEVTLLLFLLVLGLYFFFRGLKEGRLLWLSTFLLAL</sequence>
<feature type="domain" description="Glycosyltransferase RgtA/B/C/D-like" evidence="9">
    <location>
        <begin position="67"/>
        <end position="169"/>
    </location>
</feature>
<keyword evidence="6 8" id="KW-1133">Transmembrane helix</keyword>
<gene>
    <name evidence="10" type="ORF">UX34_C0022G0001</name>
</gene>
<comment type="subcellular location">
    <subcellularLocation>
        <location evidence="1">Cell membrane</location>
        <topology evidence="1">Multi-pass membrane protein</topology>
    </subcellularLocation>
</comment>
<evidence type="ECO:0000313" key="11">
    <source>
        <dbReference type="Proteomes" id="UP000034643"/>
    </source>
</evidence>
<evidence type="ECO:0000256" key="5">
    <source>
        <dbReference type="ARBA" id="ARBA00022692"/>
    </source>
</evidence>
<keyword evidence="3" id="KW-0328">Glycosyltransferase</keyword>
<evidence type="ECO:0000256" key="7">
    <source>
        <dbReference type="ARBA" id="ARBA00023136"/>
    </source>
</evidence>
<protein>
    <recommendedName>
        <fullName evidence="9">Glycosyltransferase RgtA/B/C/D-like domain-containing protein</fullName>
    </recommendedName>
</protein>